<feature type="coiled-coil region" evidence="14">
    <location>
        <begin position="73"/>
        <end position="100"/>
    </location>
</feature>
<evidence type="ECO:0000313" key="17">
    <source>
        <dbReference type="RefSeq" id="XP_036367636.1"/>
    </source>
</evidence>
<dbReference type="AlphaFoldDB" id="A0A7E6FIR6"/>
<keyword evidence="7" id="KW-0342">GTP-binding</keyword>
<accession>A0A7E6FIR6</accession>
<dbReference type="SUPFAM" id="SSF55073">
    <property type="entry name" value="Nucleotide cyclase"/>
    <property type="match status" value="1"/>
</dbReference>
<dbReference type="SMART" id="SM00044">
    <property type="entry name" value="CYCc"/>
    <property type="match status" value="1"/>
</dbReference>
<evidence type="ECO:0000256" key="11">
    <source>
        <dbReference type="ARBA" id="ARBA00023239"/>
    </source>
</evidence>
<keyword evidence="14" id="KW-0175">Coiled coil</keyword>
<dbReference type="GO" id="GO:0005886">
    <property type="term" value="C:plasma membrane"/>
    <property type="evidence" value="ECO:0007669"/>
    <property type="project" value="TreeGrafter"/>
</dbReference>
<evidence type="ECO:0000256" key="13">
    <source>
        <dbReference type="RuleBase" id="RU000405"/>
    </source>
</evidence>
<gene>
    <name evidence="17" type="primary">LOC118767349</name>
</gene>
<dbReference type="SUPFAM" id="SSF56112">
    <property type="entry name" value="Protein kinase-like (PK-like)"/>
    <property type="match status" value="1"/>
</dbReference>
<name>A0A7E6FIR6_9MOLL</name>
<reference evidence="17" key="1">
    <citation type="submission" date="2025-08" db="UniProtKB">
        <authorList>
            <consortium name="RefSeq"/>
        </authorList>
    </citation>
    <scope>IDENTIFICATION</scope>
</reference>
<dbReference type="PROSITE" id="PS50125">
    <property type="entry name" value="GUANYLATE_CYCLASE_2"/>
    <property type="match status" value="1"/>
</dbReference>
<keyword evidence="10" id="KW-0325">Glycoprotein</keyword>
<keyword evidence="11 13" id="KW-0456">Lyase</keyword>
<evidence type="ECO:0000259" key="15">
    <source>
        <dbReference type="PROSITE" id="PS50125"/>
    </source>
</evidence>
<dbReference type="PANTHER" id="PTHR11920">
    <property type="entry name" value="GUANYLYL CYCLASE"/>
    <property type="match status" value="1"/>
</dbReference>
<keyword evidence="12" id="KW-0141">cGMP biosynthesis</keyword>
<dbReference type="Pfam" id="PF00211">
    <property type="entry name" value="Guanylate_cyc"/>
    <property type="match status" value="1"/>
</dbReference>
<dbReference type="PROSITE" id="PS00452">
    <property type="entry name" value="GUANYLATE_CYCLASE_1"/>
    <property type="match status" value="1"/>
</dbReference>
<dbReference type="Gene3D" id="3.30.70.1230">
    <property type="entry name" value="Nucleotide cyclase"/>
    <property type="match status" value="1"/>
</dbReference>
<comment type="subcellular location">
    <subcellularLocation>
        <location evidence="1">Membrane</location>
        <topology evidence="1">Single-pass type I membrane protein</topology>
    </subcellularLocation>
</comment>
<dbReference type="InterPro" id="IPR011009">
    <property type="entry name" value="Kinase-like_dom_sf"/>
</dbReference>
<comment type="similarity">
    <text evidence="13">Belongs to the adenylyl cyclase class-4/guanylyl cyclase family.</text>
</comment>
<proteinExistence type="inferred from homology"/>
<keyword evidence="5" id="KW-0547">Nucleotide-binding</keyword>
<dbReference type="KEGG" id="osn:118767349"/>
<dbReference type="GO" id="GO:0007168">
    <property type="term" value="P:receptor guanylyl cyclase signaling pathway"/>
    <property type="evidence" value="ECO:0007669"/>
    <property type="project" value="TreeGrafter"/>
</dbReference>
<evidence type="ECO:0000256" key="5">
    <source>
        <dbReference type="ARBA" id="ARBA00022741"/>
    </source>
</evidence>
<dbReference type="CDD" id="cd07302">
    <property type="entry name" value="CHD"/>
    <property type="match status" value="1"/>
</dbReference>
<protein>
    <recommendedName>
        <fullName evidence="2">guanylate cyclase</fullName>
        <ecNumber evidence="2">4.6.1.2</ecNumber>
    </recommendedName>
</protein>
<evidence type="ECO:0000256" key="1">
    <source>
        <dbReference type="ARBA" id="ARBA00004479"/>
    </source>
</evidence>
<evidence type="ECO:0000256" key="2">
    <source>
        <dbReference type="ARBA" id="ARBA00012202"/>
    </source>
</evidence>
<evidence type="ECO:0000256" key="12">
    <source>
        <dbReference type="ARBA" id="ARBA00023293"/>
    </source>
</evidence>
<dbReference type="PANTHER" id="PTHR11920:SF501">
    <property type="entry name" value="GUANYLATE CYCLASE 32E"/>
    <property type="match status" value="1"/>
</dbReference>
<evidence type="ECO:0000256" key="4">
    <source>
        <dbReference type="ARBA" id="ARBA00022729"/>
    </source>
</evidence>
<keyword evidence="6" id="KW-1133">Transmembrane helix</keyword>
<evidence type="ECO:0000256" key="7">
    <source>
        <dbReference type="ARBA" id="ARBA00023134"/>
    </source>
</evidence>
<evidence type="ECO:0000313" key="16">
    <source>
        <dbReference type="Proteomes" id="UP000515154"/>
    </source>
</evidence>
<dbReference type="GO" id="GO:0004016">
    <property type="term" value="F:adenylate cyclase activity"/>
    <property type="evidence" value="ECO:0007669"/>
    <property type="project" value="TreeGrafter"/>
</dbReference>
<dbReference type="InterPro" id="IPR001054">
    <property type="entry name" value="A/G_cyclase"/>
</dbReference>
<dbReference type="InterPro" id="IPR029787">
    <property type="entry name" value="Nucleotide_cyclase"/>
</dbReference>
<dbReference type="GO" id="GO:0035556">
    <property type="term" value="P:intracellular signal transduction"/>
    <property type="evidence" value="ECO:0007669"/>
    <property type="project" value="InterPro"/>
</dbReference>
<dbReference type="GO" id="GO:0004383">
    <property type="term" value="F:guanylate cyclase activity"/>
    <property type="evidence" value="ECO:0007669"/>
    <property type="project" value="UniProtKB-EC"/>
</dbReference>
<evidence type="ECO:0000256" key="14">
    <source>
        <dbReference type="SAM" id="Coils"/>
    </source>
</evidence>
<dbReference type="RefSeq" id="XP_036367636.1">
    <property type="nucleotide sequence ID" value="XM_036511743.1"/>
</dbReference>
<dbReference type="InterPro" id="IPR018297">
    <property type="entry name" value="A/G_cyclase_CS"/>
</dbReference>
<evidence type="ECO:0000256" key="9">
    <source>
        <dbReference type="ARBA" id="ARBA00023170"/>
    </source>
</evidence>
<evidence type="ECO:0000256" key="6">
    <source>
        <dbReference type="ARBA" id="ARBA00022989"/>
    </source>
</evidence>
<dbReference type="Pfam" id="PF07701">
    <property type="entry name" value="HNOBA"/>
    <property type="match status" value="1"/>
</dbReference>
<keyword evidence="3" id="KW-0812">Transmembrane</keyword>
<sequence>MNYRDIIGRVRNGESIPFRPTLNAEIGSLNDPDHVLKNLMEICWAEDPNQRPDFVTIKSYLKSHTKEVTGNIMDNVLKKMDRYTSNLETMVEQRTQALEEEKKKTENLLYQLLPSSIADKLKAGEKITPEVYDSVTIFFSDIIGFTQLSSVSTPMEVVNLLNDLYTVYDNIISKHDVYKVEIIGDAYLVASGLPHRNGNRHSSEIADMSLFVVSAMLSFKVAHMPNHKLQVRIGLHTGPCCAGIVGIRMPRYCLFGDTVNTASRMESTGQGMRVHITESTKNSLLDNSADYIISSRGKTMIKGKGLMQTYWLNGKRGFSQQLPLVSEFNDTESTLYSTNCLQYSKSVQVPPLPEDSANVPGSIDQNQFE</sequence>
<evidence type="ECO:0000256" key="8">
    <source>
        <dbReference type="ARBA" id="ARBA00023136"/>
    </source>
</evidence>
<evidence type="ECO:0000256" key="10">
    <source>
        <dbReference type="ARBA" id="ARBA00023180"/>
    </source>
</evidence>
<dbReference type="InterPro" id="IPR050401">
    <property type="entry name" value="Cyclic_nucleotide_synthase"/>
</dbReference>
<dbReference type="EC" id="4.6.1.2" evidence="2"/>
<keyword evidence="8" id="KW-0472">Membrane</keyword>
<dbReference type="InterPro" id="IPR011645">
    <property type="entry name" value="HNOB_dom_associated"/>
</dbReference>
<organism evidence="16 17">
    <name type="scientific">Octopus sinensis</name>
    <name type="common">East Asian common octopus</name>
    <dbReference type="NCBI Taxonomy" id="2607531"/>
    <lineage>
        <taxon>Eukaryota</taxon>
        <taxon>Metazoa</taxon>
        <taxon>Spiralia</taxon>
        <taxon>Lophotrochozoa</taxon>
        <taxon>Mollusca</taxon>
        <taxon>Cephalopoda</taxon>
        <taxon>Coleoidea</taxon>
        <taxon>Octopodiformes</taxon>
        <taxon>Octopoda</taxon>
        <taxon>Incirrata</taxon>
        <taxon>Octopodidae</taxon>
        <taxon>Octopus</taxon>
    </lineage>
</organism>
<dbReference type="Proteomes" id="UP000515154">
    <property type="component" value="Linkage group LG20"/>
</dbReference>
<keyword evidence="9" id="KW-0675">Receptor</keyword>
<dbReference type="FunFam" id="3.30.70.1230:FF:000004">
    <property type="entry name" value="Guanylate cyclase"/>
    <property type="match status" value="1"/>
</dbReference>
<feature type="domain" description="Guanylate cyclase" evidence="15">
    <location>
        <begin position="136"/>
        <end position="266"/>
    </location>
</feature>
<keyword evidence="16" id="KW-1185">Reference proteome</keyword>
<evidence type="ECO:0000256" key="3">
    <source>
        <dbReference type="ARBA" id="ARBA00022692"/>
    </source>
</evidence>
<dbReference type="Gene3D" id="6.10.250.780">
    <property type="match status" value="1"/>
</dbReference>
<dbReference type="GO" id="GO:0005525">
    <property type="term" value="F:GTP binding"/>
    <property type="evidence" value="ECO:0007669"/>
    <property type="project" value="UniProtKB-KW"/>
</dbReference>
<dbReference type="GO" id="GO:0001653">
    <property type="term" value="F:peptide receptor activity"/>
    <property type="evidence" value="ECO:0007669"/>
    <property type="project" value="TreeGrafter"/>
</dbReference>
<keyword evidence="4" id="KW-0732">Signal</keyword>